<dbReference type="RefSeq" id="WP_088271483.1">
    <property type="nucleotide sequence ID" value="NZ_BMKI01000001.1"/>
</dbReference>
<dbReference type="Proteomes" id="UP000630615">
    <property type="component" value="Unassembled WGS sequence"/>
</dbReference>
<sequence length="59" mass="6933">MNNGPLLDQLRKIEPGEWKKIYKNGYDKSGKKISVHYFESKSGKVFNVKTKPQWSYRGK</sequence>
<evidence type="ECO:0008006" key="3">
    <source>
        <dbReference type="Google" id="ProtNLM"/>
    </source>
</evidence>
<name>A0ABQ1NFF3_9ENTE</name>
<comment type="caution">
    <text evidence="1">The sequence shown here is derived from an EMBL/GenBank/DDBJ whole genome shotgun (WGS) entry which is preliminary data.</text>
</comment>
<evidence type="ECO:0000313" key="2">
    <source>
        <dbReference type="Proteomes" id="UP000630615"/>
    </source>
</evidence>
<gene>
    <name evidence="1" type="ORF">GCM10011573_01430</name>
</gene>
<reference evidence="2" key="1">
    <citation type="journal article" date="2019" name="Int. J. Syst. Evol. Microbiol.">
        <title>The Global Catalogue of Microorganisms (GCM) 10K type strain sequencing project: providing services to taxonomists for standard genome sequencing and annotation.</title>
        <authorList>
            <consortium name="The Broad Institute Genomics Platform"/>
            <consortium name="The Broad Institute Genome Sequencing Center for Infectious Disease"/>
            <person name="Wu L."/>
            <person name="Ma J."/>
        </authorList>
    </citation>
    <scope>NUCLEOTIDE SEQUENCE [LARGE SCALE GENOMIC DNA]</scope>
    <source>
        <strain evidence="2">CGMCC 1.15942</strain>
    </source>
</reference>
<dbReference type="EMBL" id="BMKI01000001">
    <property type="protein sequence ID" value="GGC75586.1"/>
    <property type="molecule type" value="Genomic_DNA"/>
</dbReference>
<evidence type="ECO:0000313" key="1">
    <source>
        <dbReference type="EMBL" id="GGC75586.1"/>
    </source>
</evidence>
<protein>
    <recommendedName>
        <fullName evidence="3">MafB</fullName>
    </recommendedName>
</protein>
<accession>A0ABQ1NFF3</accession>
<keyword evidence="2" id="KW-1185">Reference proteome</keyword>
<proteinExistence type="predicted"/>
<organism evidence="1 2">
    <name type="scientific">Enterococcus wangshanyuanii</name>
    <dbReference type="NCBI Taxonomy" id="2005703"/>
    <lineage>
        <taxon>Bacteria</taxon>
        <taxon>Bacillati</taxon>
        <taxon>Bacillota</taxon>
        <taxon>Bacilli</taxon>
        <taxon>Lactobacillales</taxon>
        <taxon>Enterococcaceae</taxon>
        <taxon>Enterococcus</taxon>
    </lineage>
</organism>